<organism evidence="3 4">
    <name type="scientific">Streptomyces ziwulingensis</name>
    <dbReference type="NCBI Taxonomy" id="1045501"/>
    <lineage>
        <taxon>Bacteria</taxon>
        <taxon>Bacillati</taxon>
        <taxon>Actinomycetota</taxon>
        <taxon>Actinomycetes</taxon>
        <taxon>Kitasatosporales</taxon>
        <taxon>Streptomycetaceae</taxon>
        <taxon>Streptomyces</taxon>
    </lineage>
</organism>
<proteinExistence type="predicted"/>
<evidence type="ECO:0000256" key="2">
    <source>
        <dbReference type="SAM" id="Phobius"/>
    </source>
</evidence>
<evidence type="ECO:0008006" key="5">
    <source>
        <dbReference type="Google" id="ProtNLM"/>
    </source>
</evidence>
<evidence type="ECO:0000313" key="3">
    <source>
        <dbReference type="EMBL" id="GAA4795956.1"/>
    </source>
</evidence>
<accession>A0ABP9BIB7</accession>
<protein>
    <recommendedName>
        <fullName evidence="5">Secreted protein</fullName>
    </recommendedName>
</protein>
<feature type="region of interest" description="Disordered" evidence="1">
    <location>
        <begin position="138"/>
        <end position="168"/>
    </location>
</feature>
<keyword evidence="2" id="KW-0472">Membrane</keyword>
<sequence>MTRRGTARSGLRRGRAAAALVTGARSVAAAGAALCVTAVLPVGGGTARAAGESGESGGYVYTEGARQVEGAAGTAGAALLEAGATYRGSLPRDGKLYYRMRLDAVSNAYVSVTAVPRPGSEVTAVDGVRVSVQDAEGGSCSRRSATFGAARSPRPVTATGVREVSPGGSRCQGAGTYYVVVERARPKDSPPDDWGLELTTVSEPGLRRTGPADGTGPPNAWDSSSPEPLTAQPRRLHGGGGFAGATPVGQGVWRDDIRSGQTLFYEVPLDWGQNLYATAELDAADGRGGYATAALGLALYNPVRGRVDDAGTGYTGRRTTVDLGPVPPVAYGNRHTVAGQVSGMRFAGSYYLVVHLAEQVADRFGTGPFGLTLRLRLMGTAGAGPGYAGEPVPRDVFEATRAVGGVGGMGGSLAGGTEAGESHPAMKAVAVGGIGAGSVLLAGLGVWTVMARRRGA</sequence>
<keyword evidence="2" id="KW-0812">Transmembrane</keyword>
<feature type="region of interest" description="Disordered" evidence="1">
    <location>
        <begin position="184"/>
        <end position="251"/>
    </location>
</feature>
<reference evidence="4" key="1">
    <citation type="journal article" date="2019" name="Int. J. Syst. Evol. Microbiol.">
        <title>The Global Catalogue of Microorganisms (GCM) 10K type strain sequencing project: providing services to taxonomists for standard genome sequencing and annotation.</title>
        <authorList>
            <consortium name="The Broad Institute Genomics Platform"/>
            <consortium name="The Broad Institute Genome Sequencing Center for Infectious Disease"/>
            <person name="Wu L."/>
            <person name="Ma J."/>
        </authorList>
    </citation>
    <scope>NUCLEOTIDE SEQUENCE [LARGE SCALE GENOMIC DNA]</scope>
    <source>
        <strain evidence="4">JCM 18081</strain>
    </source>
</reference>
<dbReference type="Proteomes" id="UP001501265">
    <property type="component" value="Unassembled WGS sequence"/>
</dbReference>
<keyword evidence="2" id="KW-1133">Transmembrane helix</keyword>
<evidence type="ECO:0000313" key="4">
    <source>
        <dbReference type="Proteomes" id="UP001501265"/>
    </source>
</evidence>
<comment type="caution">
    <text evidence="3">The sequence shown here is derived from an EMBL/GenBank/DDBJ whole genome shotgun (WGS) entry which is preliminary data.</text>
</comment>
<dbReference type="RefSeq" id="WP_425586479.1">
    <property type="nucleotide sequence ID" value="NZ_BAABIG010000022.1"/>
</dbReference>
<gene>
    <name evidence="3" type="ORF">GCM10023220_23360</name>
</gene>
<feature type="transmembrane region" description="Helical" evidence="2">
    <location>
        <begin position="428"/>
        <end position="450"/>
    </location>
</feature>
<evidence type="ECO:0000256" key="1">
    <source>
        <dbReference type="SAM" id="MobiDB-lite"/>
    </source>
</evidence>
<dbReference type="EMBL" id="BAABIG010000022">
    <property type="protein sequence ID" value="GAA4795956.1"/>
    <property type="molecule type" value="Genomic_DNA"/>
</dbReference>
<keyword evidence="4" id="KW-1185">Reference proteome</keyword>
<name>A0ABP9BIB7_9ACTN</name>